<feature type="signal peptide" evidence="2">
    <location>
        <begin position="1"/>
        <end position="21"/>
    </location>
</feature>
<dbReference type="RefSeq" id="WP_159421493.1">
    <property type="nucleotide sequence ID" value="NZ_JBHUNF010000004.1"/>
</dbReference>
<organism evidence="3 4">
    <name type="scientific">Gulosibacter bifidus</name>
    <dbReference type="NCBI Taxonomy" id="272239"/>
    <lineage>
        <taxon>Bacteria</taxon>
        <taxon>Bacillati</taxon>
        <taxon>Actinomycetota</taxon>
        <taxon>Actinomycetes</taxon>
        <taxon>Micrococcales</taxon>
        <taxon>Microbacteriaceae</taxon>
        <taxon>Gulosibacter</taxon>
    </lineage>
</organism>
<name>A0ABW5RJB0_9MICO</name>
<gene>
    <name evidence="3" type="ORF">ACFSUQ_07735</name>
</gene>
<feature type="region of interest" description="Disordered" evidence="1">
    <location>
        <begin position="24"/>
        <end position="45"/>
    </location>
</feature>
<evidence type="ECO:0000256" key="1">
    <source>
        <dbReference type="SAM" id="MobiDB-lite"/>
    </source>
</evidence>
<keyword evidence="4" id="KW-1185">Reference proteome</keyword>
<dbReference type="EMBL" id="JBHUNF010000004">
    <property type="protein sequence ID" value="MFD2675182.1"/>
    <property type="molecule type" value="Genomic_DNA"/>
</dbReference>
<dbReference type="PROSITE" id="PS51257">
    <property type="entry name" value="PROKAR_LIPOPROTEIN"/>
    <property type="match status" value="1"/>
</dbReference>
<dbReference type="Proteomes" id="UP001597453">
    <property type="component" value="Unassembled WGS sequence"/>
</dbReference>
<proteinExistence type="predicted"/>
<comment type="caution">
    <text evidence="3">The sequence shown here is derived from an EMBL/GenBank/DDBJ whole genome shotgun (WGS) entry which is preliminary data.</text>
</comment>
<accession>A0ABW5RJB0</accession>
<sequence length="192" mass="21017">MRNRAIAISALVAIASLSGCARLNNESNQRESPPAPTKSAPLERERSIEIQTQVRDLIPPASIDQETSNLPKIGEKPRLLNSCSSGFHERVDEPAPGAVYYSGLFIVVVSPTSSASSVEEQLTSSISTNFDWQKLTYTQDNAPDMQTWETPDGFTIDIYSDELTDKNRAELVVSVTSPCFVPQPPYKAGDEI</sequence>
<evidence type="ECO:0000313" key="3">
    <source>
        <dbReference type="EMBL" id="MFD2675182.1"/>
    </source>
</evidence>
<evidence type="ECO:0000313" key="4">
    <source>
        <dbReference type="Proteomes" id="UP001597453"/>
    </source>
</evidence>
<evidence type="ECO:0000256" key="2">
    <source>
        <dbReference type="SAM" id="SignalP"/>
    </source>
</evidence>
<protein>
    <recommendedName>
        <fullName evidence="5">Secreted protein</fullName>
    </recommendedName>
</protein>
<keyword evidence="2" id="KW-0732">Signal</keyword>
<reference evidence="4" key="1">
    <citation type="journal article" date="2019" name="Int. J. Syst. Evol. Microbiol.">
        <title>The Global Catalogue of Microorganisms (GCM) 10K type strain sequencing project: providing services to taxonomists for standard genome sequencing and annotation.</title>
        <authorList>
            <consortium name="The Broad Institute Genomics Platform"/>
            <consortium name="The Broad Institute Genome Sequencing Center for Infectious Disease"/>
            <person name="Wu L."/>
            <person name="Ma J."/>
        </authorList>
    </citation>
    <scope>NUCLEOTIDE SEQUENCE [LARGE SCALE GENOMIC DNA]</scope>
    <source>
        <strain evidence="4">TISTR 1511</strain>
    </source>
</reference>
<feature type="chain" id="PRO_5045576633" description="Secreted protein" evidence="2">
    <location>
        <begin position="22"/>
        <end position="192"/>
    </location>
</feature>
<evidence type="ECO:0008006" key="5">
    <source>
        <dbReference type="Google" id="ProtNLM"/>
    </source>
</evidence>